<keyword evidence="1" id="KW-0732">Signal</keyword>
<sequence length="170" mass="17736">MNTIIKFTSIFFLGLSLSLTSCSTDDDGGDSASGEGNLTAKVDGKAYKSMPAATTAQESSSANIEIITISGGSADSENIQITIIGFEGVGTYNLNAASLGTYTYLKDKSDFMSAQIFSTATGASSNGEIKIAEYTKGESVKGTFSFTGYLTSDTTKKVVVSEGDFNVKIK</sequence>
<dbReference type="AlphaFoldDB" id="A0A2G1VNI2"/>
<comment type="caution">
    <text evidence="2">The sequence shown here is derived from an EMBL/GenBank/DDBJ whole genome shotgun (WGS) entry which is preliminary data.</text>
</comment>
<name>A0A2G1VNI2_9FLAO</name>
<dbReference type="OrthoDB" id="824283at2"/>
<reference evidence="2 3" key="1">
    <citation type="submission" date="2017-08" db="EMBL/GenBank/DDBJ databases">
        <title>The whole genome shortgun sequences of strain Leeuwenhoekiella nanhaiensis G18 from the South China Sea.</title>
        <authorList>
            <person name="Liu Q."/>
        </authorList>
    </citation>
    <scope>NUCLEOTIDE SEQUENCE [LARGE SCALE GENOMIC DNA]</scope>
    <source>
        <strain evidence="2 3">G18</strain>
    </source>
</reference>
<evidence type="ECO:0000256" key="1">
    <source>
        <dbReference type="SAM" id="SignalP"/>
    </source>
</evidence>
<feature type="signal peptide" evidence="1">
    <location>
        <begin position="1"/>
        <end position="23"/>
    </location>
</feature>
<protein>
    <recommendedName>
        <fullName evidence="4">Lipoprotein</fullName>
    </recommendedName>
</protein>
<gene>
    <name evidence="2" type="ORF">CJ305_15385</name>
</gene>
<dbReference type="RefSeq" id="WP_099647191.1">
    <property type="nucleotide sequence ID" value="NZ_KZ319297.1"/>
</dbReference>
<evidence type="ECO:0008006" key="4">
    <source>
        <dbReference type="Google" id="ProtNLM"/>
    </source>
</evidence>
<evidence type="ECO:0000313" key="3">
    <source>
        <dbReference type="Proteomes" id="UP000229433"/>
    </source>
</evidence>
<feature type="chain" id="PRO_5013639257" description="Lipoprotein" evidence="1">
    <location>
        <begin position="24"/>
        <end position="170"/>
    </location>
</feature>
<dbReference type="Proteomes" id="UP000229433">
    <property type="component" value="Unassembled WGS sequence"/>
</dbReference>
<dbReference type="Pfam" id="PF19765">
    <property type="entry name" value="DUF6252"/>
    <property type="match status" value="1"/>
</dbReference>
<dbReference type="EMBL" id="NQXA01000015">
    <property type="protein sequence ID" value="PHQ28328.1"/>
    <property type="molecule type" value="Genomic_DNA"/>
</dbReference>
<accession>A0A2G1VNI2</accession>
<proteinExistence type="predicted"/>
<organism evidence="2 3">
    <name type="scientific">Leeuwenhoekiella nanhaiensis</name>
    <dbReference type="NCBI Taxonomy" id="1655491"/>
    <lineage>
        <taxon>Bacteria</taxon>
        <taxon>Pseudomonadati</taxon>
        <taxon>Bacteroidota</taxon>
        <taxon>Flavobacteriia</taxon>
        <taxon>Flavobacteriales</taxon>
        <taxon>Flavobacteriaceae</taxon>
        <taxon>Leeuwenhoekiella</taxon>
    </lineage>
</organism>
<evidence type="ECO:0000313" key="2">
    <source>
        <dbReference type="EMBL" id="PHQ28328.1"/>
    </source>
</evidence>
<dbReference type="InterPro" id="IPR046219">
    <property type="entry name" value="DUF6252"/>
</dbReference>
<keyword evidence="3" id="KW-1185">Reference proteome</keyword>
<dbReference type="PROSITE" id="PS51257">
    <property type="entry name" value="PROKAR_LIPOPROTEIN"/>
    <property type="match status" value="1"/>
</dbReference>